<evidence type="ECO:0000313" key="2">
    <source>
        <dbReference type="EMBL" id="VXA84887.1"/>
    </source>
</evidence>
<name>A0A653KZT0_AERVE</name>
<evidence type="ECO:0000256" key="1">
    <source>
        <dbReference type="SAM" id="MobiDB-lite"/>
    </source>
</evidence>
<proteinExistence type="predicted"/>
<sequence length="64" mass="6782">MAPSWISSRRASTRASSSTIPTPKASVVAAKASVSELFDVNDPSSVVERVVHGPFNYISFAKGE</sequence>
<gene>
    <name evidence="2" type="ORF">AERO8C_20092</name>
</gene>
<protein>
    <submittedName>
        <fullName evidence="2">Uncharacterized protein</fullName>
    </submittedName>
</protein>
<evidence type="ECO:0000313" key="3">
    <source>
        <dbReference type="Proteomes" id="UP000439123"/>
    </source>
</evidence>
<dbReference type="AlphaFoldDB" id="A0A653KZT0"/>
<accession>A0A653KZT0</accession>
<dbReference type="EMBL" id="CABWLC010000012">
    <property type="protein sequence ID" value="VXA84887.1"/>
    <property type="molecule type" value="Genomic_DNA"/>
</dbReference>
<feature type="compositionally biased region" description="Low complexity" evidence="1">
    <location>
        <begin position="7"/>
        <end position="23"/>
    </location>
</feature>
<dbReference type="Proteomes" id="UP000439123">
    <property type="component" value="Unassembled WGS sequence"/>
</dbReference>
<organism evidence="2 3">
    <name type="scientific">Aeromonas veronii</name>
    <dbReference type="NCBI Taxonomy" id="654"/>
    <lineage>
        <taxon>Bacteria</taxon>
        <taxon>Pseudomonadati</taxon>
        <taxon>Pseudomonadota</taxon>
        <taxon>Gammaproteobacteria</taxon>
        <taxon>Aeromonadales</taxon>
        <taxon>Aeromonadaceae</taxon>
        <taxon>Aeromonas</taxon>
    </lineage>
</organism>
<reference evidence="2 3" key="1">
    <citation type="submission" date="2019-10" db="EMBL/GenBank/DDBJ databases">
        <authorList>
            <person name="Karimi E."/>
        </authorList>
    </citation>
    <scope>NUCLEOTIDE SEQUENCE [LARGE SCALE GENOMIC DNA]</scope>
    <source>
        <strain evidence="2">Aeromonas sp. 8C</strain>
    </source>
</reference>
<feature type="region of interest" description="Disordered" evidence="1">
    <location>
        <begin position="1"/>
        <end position="23"/>
    </location>
</feature>